<keyword evidence="7" id="KW-1185">Reference proteome</keyword>
<proteinExistence type="predicted"/>
<dbReference type="Proteomes" id="UP000053477">
    <property type="component" value="Unassembled WGS sequence"/>
</dbReference>
<dbReference type="STRING" id="27342.A0A0H2RGZ6"/>
<dbReference type="Gene3D" id="6.10.140.2220">
    <property type="match status" value="1"/>
</dbReference>
<keyword evidence="1" id="KW-0479">Metal-binding</keyword>
<evidence type="ECO:0000256" key="2">
    <source>
        <dbReference type="ARBA" id="ARBA00022771"/>
    </source>
</evidence>
<evidence type="ECO:0000259" key="5">
    <source>
        <dbReference type="PROSITE" id="PS50865"/>
    </source>
</evidence>
<evidence type="ECO:0000313" key="7">
    <source>
        <dbReference type="Proteomes" id="UP000053477"/>
    </source>
</evidence>
<dbReference type="EMBL" id="KQ086008">
    <property type="protein sequence ID" value="KLO11145.1"/>
    <property type="molecule type" value="Genomic_DNA"/>
</dbReference>
<dbReference type="AlphaFoldDB" id="A0A0H2RGZ6"/>
<dbReference type="OrthoDB" id="265717at2759"/>
<dbReference type="PROSITE" id="PS01360">
    <property type="entry name" value="ZF_MYND_1"/>
    <property type="match status" value="1"/>
</dbReference>
<evidence type="ECO:0000256" key="4">
    <source>
        <dbReference type="PROSITE-ProRule" id="PRU00134"/>
    </source>
</evidence>
<accession>A0A0H2RGZ6</accession>
<organism evidence="6 7">
    <name type="scientific">Schizopora paradoxa</name>
    <dbReference type="NCBI Taxonomy" id="27342"/>
    <lineage>
        <taxon>Eukaryota</taxon>
        <taxon>Fungi</taxon>
        <taxon>Dikarya</taxon>
        <taxon>Basidiomycota</taxon>
        <taxon>Agaricomycotina</taxon>
        <taxon>Agaricomycetes</taxon>
        <taxon>Hymenochaetales</taxon>
        <taxon>Schizoporaceae</taxon>
        <taxon>Schizopora</taxon>
    </lineage>
</organism>
<evidence type="ECO:0000256" key="1">
    <source>
        <dbReference type="ARBA" id="ARBA00022723"/>
    </source>
</evidence>
<sequence>MPAIPGSNTNTQCAEDNRKEIRRTLRAFRAKPPRKPSDLQAFIDLCNQGVPSGLITDIVSCYCKQLDAPTPAFDLSKPAALNSSSLASPERRQFAFIALDGLGTLGASSSSHFKLEALPTIRLNWPKLLNWIRYFCREATEALATIDVSRSILVLTMLLSLIIGEDAELFEKTLIEEQDFFEIILKIWWVSYKHSDTITLAVSRAAFIPVSLSVIHLRSKQPLNEAIQEIILRAADDDALGVAGHILGYLTGPASSACVRHALLLIHNISTDVEPSKLKEALFQKQAALHVMHLLESILLDASSCEPTYSKSMGSSLIDTCVYIIRSSVMDFGALHWNTVLLEHGLLRCVANLVESPYVTEDVEQDLLPTYFLAFIPQLFAHRGFVLSTIKAVKEAAKDGSAARIESSFFGDTYQKFLRIVLERAVFNAILERSSSDYAVFEQRRCYNCGRIEESLETGLNKCKGCLVALYCSRDCQKEAWKEGHKRECKSLKDTSRHE</sequence>
<keyword evidence="3" id="KW-0862">Zinc</keyword>
<feature type="domain" description="MYND-type" evidence="5">
    <location>
        <begin position="446"/>
        <end position="489"/>
    </location>
</feature>
<keyword evidence="2 4" id="KW-0863">Zinc-finger</keyword>
<dbReference type="InterPro" id="IPR002893">
    <property type="entry name" value="Znf_MYND"/>
</dbReference>
<protein>
    <recommendedName>
        <fullName evidence="5">MYND-type domain-containing protein</fullName>
    </recommendedName>
</protein>
<dbReference type="InParanoid" id="A0A0H2RGZ6"/>
<dbReference type="GO" id="GO:0008270">
    <property type="term" value="F:zinc ion binding"/>
    <property type="evidence" value="ECO:0007669"/>
    <property type="project" value="UniProtKB-KW"/>
</dbReference>
<evidence type="ECO:0000313" key="6">
    <source>
        <dbReference type="EMBL" id="KLO11145.1"/>
    </source>
</evidence>
<reference evidence="6 7" key="1">
    <citation type="submission" date="2015-04" db="EMBL/GenBank/DDBJ databases">
        <title>Complete genome sequence of Schizopora paradoxa KUC8140, a cosmopolitan wood degrader in East Asia.</title>
        <authorList>
            <consortium name="DOE Joint Genome Institute"/>
            <person name="Min B."/>
            <person name="Park H."/>
            <person name="Jang Y."/>
            <person name="Kim J.-J."/>
            <person name="Kim K.H."/>
            <person name="Pangilinan J."/>
            <person name="Lipzen A."/>
            <person name="Riley R."/>
            <person name="Grigoriev I.V."/>
            <person name="Spatafora J.W."/>
            <person name="Choi I.-G."/>
        </authorList>
    </citation>
    <scope>NUCLEOTIDE SEQUENCE [LARGE SCALE GENOMIC DNA]</scope>
    <source>
        <strain evidence="6 7">KUC8140</strain>
    </source>
</reference>
<dbReference type="SUPFAM" id="SSF144232">
    <property type="entry name" value="HIT/MYND zinc finger-like"/>
    <property type="match status" value="1"/>
</dbReference>
<dbReference type="Pfam" id="PF01753">
    <property type="entry name" value="zf-MYND"/>
    <property type="match status" value="1"/>
</dbReference>
<gene>
    <name evidence="6" type="ORF">SCHPADRAFT_487395</name>
</gene>
<name>A0A0H2RGZ6_9AGAM</name>
<dbReference type="PROSITE" id="PS50865">
    <property type="entry name" value="ZF_MYND_2"/>
    <property type="match status" value="1"/>
</dbReference>
<evidence type="ECO:0000256" key="3">
    <source>
        <dbReference type="ARBA" id="ARBA00022833"/>
    </source>
</evidence>